<accession>A0A183EMI8</accession>
<dbReference type="GO" id="GO:0007131">
    <property type="term" value="P:reciprocal meiotic recombination"/>
    <property type="evidence" value="ECO:0007669"/>
    <property type="project" value="TreeGrafter"/>
</dbReference>
<dbReference type="EMBL" id="UYRT01094442">
    <property type="protein sequence ID" value="VDN39604.1"/>
    <property type="molecule type" value="Genomic_DNA"/>
</dbReference>
<dbReference type="PANTHER" id="PTHR21615:SF2">
    <property type="entry name" value="CYCLIN N-TERMINAL DOMAIN-CONTAINING PROTEIN 1"/>
    <property type="match status" value="1"/>
</dbReference>
<dbReference type="GO" id="GO:0035861">
    <property type="term" value="C:site of double-strand break"/>
    <property type="evidence" value="ECO:0007669"/>
    <property type="project" value="TreeGrafter"/>
</dbReference>
<reference evidence="1 2" key="2">
    <citation type="submission" date="2018-11" db="EMBL/GenBank/DDBJ databases">
        <authorList>
            <consortium name="Pathogen Informatics"/>
        </authorList>
    </citation>
    <scope>NUCLEOTIDE SEQUENCE [LARGE SCALE GENOMIC DNA]</scope>
</reference>
<keyword evidence="2" id="KW-1185">Reference proteome</keyword>
<protein>
    <submittedName>
        <fullName evidence="3">Fungal_trans domain-containing protein</fullName>
    </submittedName>
</protein>
<dbReference type="Proteomes" id="UP000271098">
    <property type="component" value="Unassembled WGS sequence"/>
</dbReference>
<dbReference type="OrthoDB" id="9983043at2759"/>
<name>A0A183EMI8_9BILA</name>
<dbReference type="PANTHER" id="PTHR21615">
    <property type="entry name" value="CYCLIN N-TERMINAL DOMAIN-CONTAINING PROTEIN 1"/>
    <property type="match status" value="1"/>
</dbReference>
<evidence type="ECO:0000313" key="3">
    <source>
        <dbReference type="WBParaSite" id="GPUH_0002220601-mRNA-1"/>
    </source>
</evidence>
<sequence>MKDTEDCISDVDDDAGFRAKEPDFTDNTACLPTDMHADWLSVLAGENSRRISEATETDHVFINFRSAEYIFTACTRLRLPSEVKYAALLIFDNFMVKLVNGLHECIYNSNRPDREKYREWEHIEAALSQTKWTRIIDAANYWQQIMYVMDCVFIYWTDIYQRMIGNVVGAAVPVPREQICRVQADWFLMACGVIVTAACCVEGAEAADEVLFFSAFPHYEYGIYVEGQISA</sequence>
<evidence type="ECO:0000313" key="2">
    <source>
        <dbReference type="Proteomes" id="UP000271098"/>
    </source>
</evidence>
<dbReference type="AlphaFoldDB" id="A0A183EMI8"/>
<organism evidence="3">
    <name type="scientific">Gongylonema pulchrum</name>
    <dbReference type="NCBI Taxonomy" id="637853"/>
    <lineage>
        <taxon>Eukaryota</taxon>
        <taxon>Metazoa</taxon>
        <taxon>Ecdysozoa</taxon>
        <taxon>Nematoda</taxon>
        <taxon>Chromadorea</taxon>
        <taxon>Rhabditida</taxon>
        <taxon>Spirurina</taxon>
        <taxon>Spiruromorpha</taxon>
        <taxon>Spiruroidea</taxon>
        <taxon>Gongylonematidae</taxon>
        <taxon>Gongylonema</taxon>
    </lineage>
</organism>
<dbReference type="WBParaSite" id="GPUH_0002220601-mRNA-1">
    <property type="protein sequence ID" value="GPUH_0002220601-mRNA-1"/>
    <property type="gene ID" value="GPUH_0002220601"/>
</dbReference>
<gene>
    <name evidence="1" type="ORF">GPUH_LOCUS22179</name>
</gene>
<evidence type="ECO:0000313" key="1">
    <source>
        <dbReference type="EMBL" id="VDN39604.1"/>
    </source>
</evidence>
<proteinExistence type="predicted"/>
<reference evidence="3" key="1">
    <citation type="submission" date="2016-06" db="UniProtKB">
        <authorList>
            <consortium name="WormBaseParasite"/>
        </authorList>
    </citation>
    <scope>IDENTIFICATION</scope>
</reference>